<dbReference type="GO" id="GO:0005886">
    <property type="term" value="C:plasma membrane"/>
    <property type="evidence" value="ECO:0007669"/>
    <property type="project" value="UniProtKB-SubCell"/>
</dbReference>
<organism evidence="7 8">
    <name type="scientific">Cellvibrio polysaccharolyticus</name>
    <dbReference type="NCBI Taxonomy" id="2082724"/>
    <lineage>
        <taxon>Bacteria</taxon>
        <taxon>Pseudomonadati</taxon>
        <taxon>Pseudomonadota</taxon>
        <taxon>Gammaproteobacteria</taxon>
        <taxon>Cellvibrionales</taxon>
        <taxon>Cellvibrionaceae</taxon>
        <taxon>Cellvibrio</taxon>
    </lineage>
</organism>
<feature type="transmembrane region" description="Helical" evidence="6">
    <location>
        <begin position="38"/>
        <end position="61"/>
    </location>
</feature>
<evidence type="ECO:0000256" key="4">
    <source>
        <dbReference type="ARBA" id="ARBA00022989"/>
    </source>
</evidence>
<dbReference type="PANTHER" id="PTHR30086:SF20">
    <property type="entry name" value="ARGININE EXPORTER PROTEIN ARGO-RELATED"/>
    <property type="match status" value="1"/>
</dbReference>
<evidence type="ECO:0000256" key="2">
    <source>
        <dbReference type="ARBA" id="ARBA00022475"/>
    </source>
</evidence>
<feature type="transmembrane region" description="Helical" evidence="6">
    <location>
        <begin position="147"/>
        <end position="170"/>
    </location>
</feature>
<feature type="transmembrane region" description="Helical" evidence="6">
    <location>
        <begin position="67"/>
        <end position="86"/>
    </location>
</feature>
<reference evidence="7" key="1">
    <citation type="submission" date="2018-07" db="EMBL/GenBank/DDBJ databases">
        <title>Genome assembly of strain Ka43.</title>
        <authorList>
            <person name="Kukolya J."/>
            <person name="Nagy I."/>
            <person name="Horvath B."/>
            <person name="Toth A."/>
        </authorList>
    </citation>
    <scope>NUCLEOTIDE SEQUENCE</scope>
    <source>
        <strain evidence="7">KB43</strain>
    </source>
</reference>
<comment type="subcellular location">
    <subcellularLocation>
        <location evidence="1">Cell membrane</location>
        <topology evidence="1">Multi-pass membrane protein</topology>
    </subcellularLocation>
</comment>
<dbReference type="AlphaFoldDB" id="A0A928YRX0"/>
<evidence type="ECO:0000313" key="8">
    <source>
        <dbReference type="Proteomes" id="UP000652567"/>
    </source>
</evidence>
<keyword evidence="8" id="KW-1185">Reference proteome</keyword>
<dbReference type="Proteomes" id="UP000652567">
    <property type="component" value="Unassembled WGS sequence"/>
</dbReference>
<evidence type="ECO:0000256" key="3">
    <source>
        <dbReference type="ARBA" id="ARBA00022692"/>
    </source>
</evidence>
<feature type="transmembrane region" description="Helical" evidence="6">
    <location>
        <begin position="182"/>
        <end position="200"/>
    </location>
</feature>
<dbReference type="PANTHER" id="PTHR30086">
    <property type="entry name" value="ARGININE EXPORTER PROTEIN ARGO"/>
    <property type="match status" value="1"/>
</dbReference>
<accession>A0A928YRX0</accession>
<protein>
    <submittedName>
        <fullName evidence="7">LysE family translocator</fullName>
    </submittedName>
</protein>
<dbReference type="Pfam" id="PF01810">
    <property type="entry name" value="LysE"/>
    <property type="match status" value="1"/>
</dbReference>
<keyword evidence="3 6" id="KW-0812">Transmembrane</keyword>
<gene>
    <name evidence="7" type="ORF">C4F51_01095</name>
</gene>
<sequence>MDNYAVYVAVAAATIALPGPAVMLTINNSIQRGLLKSLAGISGIALAILLVAIISATSLGIILASSAFAFTAVKLIGACYLIYLGVKMWRTNVTAHLPTTINESSLLKCFVQGFLVSASNPKAIVFFMSIFPQFIDVSASYVPQFALLAVTFSVLVIIIHTLYALFASLAKSKLSSPTNRRLLNKISGGVFVGFGVGLAASGK</sequence>
<dbReference type="GO" id="GO:0015171">
    <property type="term" value="F:amino acid transmembrane transporter activity"/>
    <property type="evidence" value="ECO:0007669"/>
    <property type="project" value="TreeGrafter"/>
</dbReference>
<name>A0A928YRX0_9GAMM</name>
<dbReference type="InterPro" id="IPR001123">
    <property type="entry name" value="LeuE-type"/>
</dbReference>
<keyword evidence="4 6" id="KW-1133">Transmembrane helix</keyword>
<evidence type="ECO:0000256" key="5">
    <source>
        <dbReference type="ARBA" id="ARBA00023136"/>
    </source>
</evidence>
<feature type="transmembrane region" description="Helical" evidence="6">
    <location>
        <begin position="106"/>
        <end position="135"/>
    </location>
</feature>
<evidence type="ECO:0000313" key="7">
    <source>
        <dbReference type="EMBL" id="MBE8715781.1"/>
    </source>
</evidence>
<proteinExistence type="predicted"/>
<dbReference type="EMBL" id="PRDL01000001">
    <property type="protein sequence ID" value="MBE8715781.1"/>
    <property type="molecule type" value="Genomic_DNA"/>
</dbReference>
<evidence type="ECO:0000256" key="1">
    <source>
        <dbReference type="ARBA" id="ARBA00004651"/>
    </source>
</evidence>
<keyword evidence="2" id="KW-1003">Cell membrane</keyword>
<comment type="caution">
    <text evidence="7">The sequence shown here is derived from an EMBL/GenBank/DDBJ whole genome shotgun (WGS) entry which is preliminary data.</text>
</comment>
<dbReference type="PIRSF" id="PIRSF006324">
    <property type="entry name" value="LeuE"/>
    <property type="match status" value="1"/>
</dbReference>
<feature type="transmembrane region" description="Helical" evidence="6">
    <location>
        <begin position="6"/>
        <end position="26"/>
    </location>
</feature>
<keyword evidence="5 6" id="KW-0472">Membrane</keyword>
<evidence type="ECO:0000256" key="6">
    <source>
        <dbReference type="SAM" id="Phobius"/>
    </source>
</evidence>
<dbReference type="RefSeq" id="WP_193906398.1">
    <property type="nucleotide sequence ID" value="NZ_PRDL01000001.1"/>
</dbReference>